<evidence type="ECO:0000313" key="3">
    <source>
        <dbReference type="Proteomes" id="UP000481861"/>
    </source>
</evidence>
<keyword evidence="1" id="KW-0472">Membrane</keyword>
<accession>A0A7C8I907</accession>
<evidence type="ECO:0000313" key="2">
    <source>
        <dbReference type="EMBL" id="KAF2873668.1"/>
    </source>
</evidence>
<reference evidence="2 3" key="1">
    <citation type="submission" date="2020-01" db="EMBL/GenBank/DDBJ databases">
        <authorList>
            <consortium name="DOE Joint Genome Institute"/>
            <person name="Haridas S."/>
            <person name="Albert R."/>
            <person name="Binder M."/>
            <person name="Bloem J."/>
            <person name="Labutti K."/>
            <person name="Salamov A."/>
            <person name="Andreopoulos B."/>
            <person name="Baker S.E."/>
            <person name="Barry K."/>
            <person name="Bills G."/>
            <person name="Bluhm B.H."/>
            <person name="Cannon C."/>
            <person name="Castanera R."/>
            <person name="Culley D.E."/>
            <person name="Daum C."/>
            <person name="Ezra D."/>
            <person name="Gonzalez J.B."/>
            <person name="Henrissat B."/>
            <person name="Kuo A."/>
            <person name="Liang C."/>
            <person name="Lipzen A."/>
            <person name="Lutzoni F."/>
            <person name="Magnuson J."/>
            <person name="Mondo S."/>
            <person name="Nolan M."/>
            <person name="Ohm R."/>
            <person name="Pangilinan J."/>
            <person name="Park H.-J.H."/>
            <person name="Ramirez L."/>
            <person name="Alfaro M."/>
            <person name="Sun H."/>
            <person name="Tritt A."/>
            <person name="Yoshinaga Y."/>
            <person name="Zwiers L.-H.L."/>
            <person name="Turgeon B.G."/>
            <person name="Goodwin S.B."/>
            <person name="Spatafora J.W."/>
            <person name="Crous P.W."/>
            <person name="Grigoriev I.V."/>
        </authorList>
    </citation>
    <scope>NUCLEOTIDE SEQUENCE [LARGE SCALE GENOMIC DNA]</scope>
    <source>
        <strain evidence="2 3">CBS 611.86</strain>
    </source>
</reference>
<keyword evidence="1" id="KW-0812">Transmembrane</keyword>
<feature type="transmembrane region" description="Helical" evidence="1">
    <location>
        <begin position="38"/>
        <end position="63"/>
    </location>
</feature>
<dbReference type="EMBL" id="JAADJZ010000007">
    <property type="protein sequence ID" value="KAF2873668.1"/>
    <property type="molecule type" value="Genomic_DNA"/>
</dbReference>
<evidence type="ECO:0000256" key="1">
    <source>
        <dbReference type="SAM" id="Phobius"/>
    </source>
</evidence>
<sequence length="114" mass="12725">MGQENGRKKDCSTVSVKGYTFQKRKRAAAMDALEPRSYLLSFTWCLGLSCLHFLPYSSFYFYVGYLFGGVLTWDGAHGKRSCGGSSRALPREGLAAFAGTGVAWDCIAWQKFKW</sequence>
<organism evidence="2 3">
    <name type="scientific">Massariosphaeria phaeospora</name>
    <dbReference type="NCBI Taxonomy" id="100035"/>
    <lineage>
        <taxon>Eukaryota</taxon>
        <taxon>Fungi</taxon>
        <taxon>Dikarya</taxon>
        <taxon>Ascomycota</taxon>
        <taxon>Pezizomycotina</taxon>
        <taxon>Dothideomycetes</taxon>
        <taxon>Pleosporomycetidae</taxon>
        <taxon>Pleosporales</taxon>
        <taxon>Pleosporales incertae sedis</taxon>
        <taxon>Massariosphaeria</taxon>
    </lineage>
</organism>
<dbReference type="Proteomes" id="UP000481861">
    <property type="component" value="Unassembled WGS sequence"/>
</dbReference>
<keyword evidence="1" id="KW-1133">Transmembrane helix</keyword>
<dbReference type="AlphaFoldDB" id="A0A7C8I907"/>
<comment type="caution">
    <text evidence="2">The sequence shown here is derived from an EMBL/GenBank/DDBJ whole genome shotgun (WGS) entry which is preliminary data.</text>
</comment>
<gene>
    <name evidence="2" type="ORF">BDV95DRAFT_350961</name>
</gene>
<protein>
    <submittedName>
        <fullName evidence="2">Uncharacterized protein</fullName>
    </submittedName>
</protein>
<proteinExistence type="predicted"/>
<name>A0A7C8I907_9PLEO</name>
<keyword evidence="3" id="KW-1185">Reference proteome</keyword>